<comment type="caution">
    <text evidence="8">The sequence shown here is derived from an EMBL/GenBank/DDBJ whole genome shotgun (WGS) entry which is preliminary data.</text>
</comment>
<evidence type="ECO:0000313" key="9">
    <source>
        <dbReference type="Proteomes" id="UP000585507"/>
    </source>
</evidence>
<keyword evidence="6 7" id="KW-0472">Membrane</keyword>
<keyword evidence="4 7" id="KW-0812">Transmembrane</keyword>
<dbReference type="GO" id="GO:0005886">
    <property type="term" value="C:plasma membrane"/>
    <property type="evidence" value="ECO:0007669"/>
    <property type="project" value="UniProtKB-SubCell"/>
</dbReference>
<accession>A0A7W8UDF4</accession>
<dbReference type="EMBL" id="JACHBK010000009">
    <property type="protein sequence ID" value="MBB5537355.1"/>
    <property type="molecule type" value="Genomic_DNA"/>
</dbReference>
<dbReference type="NCBIfam" id="NF006519">
    <property type="entry name" value="PRK08965.1-3"/>
    <property type="match status" value="1"/>
</dbReference>
<evidence type="ECO:0000313" key="8">
    <source>
        <dbReference type="EMBL" id="MBB5537355.1"/>
    </source>
</evidence>
<evidence type="ECO:0000256" key="4">
    <source>
        <dbReference type="ARBA" id="ARBA00022692"/>
    </source>
</evidence>
<protein>
    <submittedName>
        <fullName evidence="8">Multicomponent Na+:H+ antiporter subunit E</fullName>
    </submittedName>
</protein>
<gene>
    <name evidence="8" type="ORF">GGD55_004071</name>
</gene>
<dbReference type="AlphaFoldDB" id="A0A7W8UDF4"/>
<organism evidence="8 9">
    <name type="scientific">Rhizobium giardinii</name>
    <dbReference type="NCBI Taxonomy" id="56731"/>
    <lineage>
        <taxon>Bacteria</taxon>
        <taxon>Pseudomonadati</taxon>
        <taxon>Pseudomonadota</taxon>
        <taxon>Alphaproteobacteria</taxon>
        <taxon>Hyphomicrobiales</taxon>
        <taxon>Rhizobiaceae</taxon>
        <taxon>Rhizobium/Agrobacterium group</taxon>
        <taxon>Rhizobium</taxon>
    </lineage>
</organism>
<dbReference type="PANTHER" id="PTHR34584">
    <property type="entry name" value="NA(+)/H(+) ANTIPORTER SUBUNIT E1"/>
    <property type="match status" value="1"/>
</dbReference>
<dbReference type="RefSeq" id="WP_026204010.1">
    <property type="nucleotide sequence ID" value="NZ_JACHBK010000009.1"/>
</dbReference>
<evidence type="ECO:0000256" key="5">
    <source>
        <dbReference type="ARBA" id="ARBA00022989"/>
    </source>
</evidence>
<reference evidence="8 9" key="1">
    <citation type="submission" date="2020-08" db="EMBL/GenBank/DDBJ databases">
        <title>Genomic Encyclopedia of Type Strains, Phase IV (KMG-V): Genome sequencing to study the core and pangenomes of soil and plant-associated prokaryotes.</title>
        <authorList>
            <person name="Whitman W."/>
        </authorList>
    </citation>
    <scope>NUCLEOTIDE SEQUENCE [LARGE SCALE GENOMIC DNA]</scope>
    <source>
        <strain evidence="8 9">SEMIA 4084</strain>
    </source>
</reference>
<evidence type="ECO:0000256" key="2">
    <source>
        <dbReference type="ARBA" id="ARBA00006228"/>
    </source>
</evidence>
<evidence type="ECO:0000256" key="6">
    <source>
        <dbReference type="ARBA" id="ARBA00023136"/>
    </source>
</evidence>
<evidence type="ECO:0000256" key="3">
    <source>
        <dbReference type="ARBA" id="ARBA00022475"/>
    </source>
</evidence>
<evidence type="ECO:0000256" key="1">
    <source>
        <dbReference type="ARBA" id="ARBA00004651"/>
    </source>
</evidence>
<evidence type="ECO:0000256" key="7">
    <source>
        <dbReference type="SAM" id="Phobius"/>
    </source>
</evidence>
<keyword evidence="9" id="KW-1185">Reference proteome</keyword>
<keyword evidence="3" id="KW-1003">Cell membrane</keyword>
<dbReference type="PIRSF" id="PIRSF019239">
    <property type="entry name" value="MrpE"/>
    <property type="match status" value="1"/>
</dbReference>
<feature type="transmembrane region" description="Helical" evidence="7">
    <location>
        <begin position="56"/>
        <end position="79"/>
    </location>
</feature>
<sequence>MRFIVVNLLLTLVWAFVTGSFTLHNLALGFAIGAMSLLLVRDQLPASLNRVRPIKLLLLVGLFFKELMLSAIKVAVMVLRPNMRLRPGIFAYPLTITRDFEITLLANLITLTPGTLSVDVSDDRKMLYVHALSCHDPAAERRAISSGFERRIREAFPL</sequence>
<dbReference type="InterPro" id="IPR002758">
    <property type="entry name" value="Cation_antiport_E"/>
</dbReference>
<dbReference type="PANTHER" id="PTHR34584:SF1">
    <property type="entry name" value="NA(+)_H(+) ANTIPORTER SUBUNIT E1"/>
    <property type="match status" value="1"/>
</dbReference>
<comment type="similarity">
    <text evidence="2">Belongs to the CPA3 antiporters (TC 2.A.63) subunit E family.</text>
</comment>
<name>A0A7W8UDF4_9HYPH</name>
<keyword evidence="5 7" id="KW-1133">Transmembrane helix</keyword>
<proteinExistence type="inferred from homology"/>
<comment type="subcellular location">
    <subcellularLocation>
        <location evidence="1">Cell membrane</location>
        <topology evidence="1">Multi-pass membrane protein</topology>
    </subcellularLocation>
</comment>
<dbReference type="Pfam" id="PF01899">
    <property type="entry name" value="MNHE"/>
    <property type="match status" value="1"/>
</dbReference>
<dbReference type="Proteomes" id="UP000585507">
    <property type="component" value="Unassembled WGS sequence"/>
</dbReference>
<dbReference type="GO" id="GO:0008324">
    <property type="term" value="F:monoatomic cation transmembrane transporter activity"/>
    <property type="evidence" value="ECO:0007669"/>
    <property type="project" value="InterPro"/>
</dbReference>